<dbReference type="PANTHER" id="PTHR11811">
    <property type="entry name" value="6-PHOSPHOGLUCONATE DEHYDROGENASE"/>
    <property type="match status" value="1"/>
</dbReference>
<protein>
    <submittedName>
        <fullName evidence="5">Phosphogluconate dehydrogenase (Decarboxylating)</fullName>
        <ecNumber evidence="5">1.1.1.44</ecNumber>
    </submittedName>
</protein>
<organism evidence="5 6">
    <name type="scientific">Streptococcus parauberis NCFD 2020</name>
    <dbReference type="NCBI Taxonomy" id="873447"/>
    <lineage>
        <taxon>Bacteria</taxon>
        <taxon>Bacillati</taxon>
        <taxon>Bacillota</taxon>
        <taxon>Bacilli</taxon>
        <taxon>Lactobacillales</taxon>
        <taxon>Streptococcaceae</taxon>
        <taxon>Streptococcus</taxon>
    </lineage>
</organism>
<gene>
    <name evidence="5" type="primary">gnd</name>
    <name evidence="5" type="ORF">SPB_1917</name>
</gene>
<dbReference type="eggNOG" id="COG1023">
    <property type="taxonomic scope" value="Bacteria"/>
</dbReference>
<dbReference type="HOGENOM" id="CLU_024540_0_0_9"/>
<name>F1Z0S3_9STRE</name>
<evidence type="ECO:0000256" key="1">
    <source>
        <dbReference type="ARBA" id="ARBA00008419"/>
    </source>
</evidence>
<dbReference type="SUPFAM" id="SSF51735">
    <property type="entry name" value="NAD(P)-binding Rossmann-fold domains"/>
    <property type="match status" value="1"/>
</dbReference>
<dbReference type="Gene3D" id="1.10.1040.10">
    <property type="entry name" value="N-(1-d-carboxylethyl)-l-norvaline Dehydrogenase, domain 2"/>
    <property type="match status" value="1"/>
</dbReference>
<evidence type="ECO:0000259" key="4">
    <source>
        <dbReference type="SMART" id="SM01350"/>
    </source>
</evidence>
<evidence type="ECO:0000256" key="3">
    <source>
        <dbReference type="ARBA" id="ARBA00023064"/>
    </source>
</evidence>
<keyword evidence="2 5" id="KW-0560">Oxidoreductase</keyword>
<dbReference type="NCBIfam" id="NF007161">
    <property type="entry name" value="PRK09599.1"/>
    <property type="match status" value="1"/>
</dbReference>
<dbReference type="InterPro" id="IPR013328">
    <property type="entry name" value="6PGD_dom2"/>
</dbReference>
<sequence>MTVSQSDEKADQSNSNQIAHILLGAICFFKRKEDYMFGIIGLGKMGLNLSFNAVDHGQELAVYDINQEAVKTAADYSEKILPVASIDDMIATLPTPRIVWVMLPSGQITNETIDYLIEHLDAKDIIIDGGNSNYKDNLKQAEVAHQAGLYYFDAGTSGGMSGARNGANFMIGGDQEAWPIVEPIIAALAQEDGYLYTGRVGSGHYLKMIHNGIEYGMMQAIAEGFEILDASPFDYDFEKVAKLWNHGSVIRGWLMELAEQEFAKDPHLENIIGRVQASGEGKWTVEESLDLEVPAPVIALSLMMRNRSLQDDTVTGKVLAALRNGFGGHDVTRK</sequence>
<dbReference type="GO" id="GO:0050661">
    <property type="term" value="F:NADP binding"/>
    <property type="evidence" value="ECO:0007669"/>
    <property type="project" value="InterPro"/>
</dbReference>
<dbReference type="InterPro" id="IPR006115">
    <property type="entry name" value="6PGDH_NADP-bd"/>
</dbReference>
<dbReference type="InterPro" id="IPR006114">
    <property type="entry name" value="6PGDH_C"/>
</dbReference>
<evidence type="ECO:0000313" key="5">
    <source>
        <dbReference type="EMBL" id="EGE53712.1"/>
    </source>
</evidence>
<dbReference type="SMART" id="SM01350">
    <property type="entry name" value="6PGD"/>
    <property type="match status" value="1"/>
</dbReference>
<dbReference type="PRINTS" id="PR00076">
    <property type="entry name" value="6PGDHDRGNASE"/>
</dbReference>
<dbReference type="GO" id="GO:0004616">
    <property type="term" value="F:phosphogluconate dehydrogenase (decarboxylating) activity"/>
    <property type="evidence" value="ECO:0007669"/>
    <property type="project" value="UniProtKB-EC"/>
</dbReference>
<comment type="caution">
    <text evidence="5">The sequence shown here is derived from an EMBL/GenBank/DDBJ whole genome shotgun (WGS) entry which is preliminary data.</text>
</comment>
<dbReference type="InterPro" id="IPR006183">
    <property type="entry name" value="Pgluconate_DH"/>
</dbReference>
<evidence type="ECO:0000313" key="6">
    <source>
        <dbReference type="Proteomes" id="UP000003732"/>
    </source>
</evidence>
<dbReference type="InterPro" id="IPR008927">
    <property type="entry name" value="6-PGluconate_DH-like_C_sf"/>
</dbReference>
<dbReference type="Proteomes" id="UP000003732">
    <property type="component" value="Unassembled WGS sequence"/>
</dbReference>
<dbReference type="Gene3D" id="3.40.50.720">
    <property type="entry name" value="NAD(P)-binding Rossmann-like Domain"/>
    <property type="match status" value="1"/>
</dbReference>
<comment type="similarity">
    <text evidence="1">Belongs to the 6-phosphogluconate dehydrogenase family.</text>
</comment>
<proteinExistence type="inferred from homology"/>
<dbReference type="Pfam" id="PF03446">
    <property type="entry name" value="NAD_binding_2"/>
    <property type="match status" value="1"/>
</dbReference>
<dbReference type="EC" id="1.1.1.44" evidence="5"/>
<dbReference type="Pfam" id="PF00393">
    <property type="entry name" value="6PGD"/>
    <property type="match status" value="1"/>
</dbReference>
<keyword evidence="3" id="KW-0311">Gluconate utilization</keyword>
<dbReference type="SUPFAM" id="SSF48179">
    <property type="entry name" value="6-phosphogluconate dehydrogenase C-terminal domain-like"/>
    <property type="match status" value="1"/>
</dbReference>
<dbReference type="InterPro" id="IPR004849">
    <property type="entry name" value="6DGDH_YqeC"/>
</dbReference>
<dbReference type="GO" id="GO:0006098">
    <property type="term" value="P:pentose-phosphate shunt"/>
    <property type="evidence" value="ECO:0007669"/>
    <property type="project" value="InterPro"/>
</dbReference>
<dbReference type="EMBL" id="AEUT02000001">
    <property type="protein sequence ID" value="EGE53712.1"/>
    <property type="molecule type" value="Genomic_DNA"/>
</dbReference>
<dbReference type="NCBIfam" id="TIGR00872">
    <property type="entry name" value="gnd_rel"/>
    <property type="match status" value="1"/>
</dbReference>
<feature type="domain" description="6-phosphogluconate dehydrogenase C-terminal" evidence="4">
    <location>
        <begin position="203"/>
        <end position="332"/>
    </location>
</feature>
<reference evidence="5 6" key="1">
    <citation type="submission" date="2011-02" db="EMBL/GenBank/DDBJ databases">
        <authorList>
            <person name="Stanhope M.J."/>
            <person name="Durkin A.S."/>
            <person name="Hostetler J."/>
            <person name="Kim M."/>
            <person name="Radune D."/>
            <person name="Singh I."/>
            <person name="Town C.D."/>
        </authorList>
    </citation>
    <scope>NUCLEOTIDE SEQUENCE [LARGE SCALE GENOMIC DNA]</scope>
    <source>
        <strain evidence="5 6">NCFD 2020</strain>
    </source>
</reference>
<evidence type="ECO:0000256" key="2">
    <source>
        <dbReference type="ARBA" id="ARBA00023002"/>
    </source>
</evidence>
<dbReference type="AlphaFoldDB" id="F1Z0S3"/>
<accession>F1Z0S3</accession>
<dbReference type="InterPro" id="IPR036291">
    <property type="entry name" value="NAD(P)-bd_dom_sf"/>
</dbReference>
<dbReference type="GO" id="GO:0019521">
    <property type="term" value="P:D-gluconate metabolic process"/>
    <property type="evidence" value="ECO:0007669"/>
    <property type="project" value="UniProtKB-KW"/>
</dbReference>